<organism evidence="4 5">
    <name type="scientific">Streptococcus phocae</name>
    <dbReference type="NCBI Taxonomy" id="119224"/>
    <lineage>
        <taxon>Bacteria</taxon>
        <taxon>Bacillati</taxon>
        <taxon>Bacillota</taxon>
        <taxon>Bacilli</taxon>
        <taxon>Lactobacillales</taxon>
        <taxon>Streptococcaceae</taxon>
        <taxon>Streptococcus</taxon>
    </lineage>
</organism>
<dbReference type="PATRIC" id="fig|119224.3.peg.477"/>
<evidence type="ECO:0000256" key="3">
    <source>
        <dbReference type="ARBA" id="ARBA00023065"/>
    </source>
</evidence>
<comment type="similarity">
    <text evidence="1">Belongs to the V-ATPase F subunit family.</text>
</comment>
<reference evidence="4 5" key="1">
    <citation type="submission" date="2015-08" db="EMBL/GenBank/DDBJ databases">
        <title>Genome sequence of Streptococcus phocae subsp. phocae ATCC 51973T isolated from liver specimen obtained from seal.</title>
        <authorList>
            <person name="Avendano-Herrera R."/>
        </authorList>
    </citation>
    <scope>NUCLEOTIDE SEQUENCE [LARGE SCALE GENOMIC DNA]</scope>
    <source>
        <strain evidence="4 5">ATCC 51973</strain>
    </source>
</reference>
<dbReference type="Pfam" id="PF01990">
    <property type="entry name" value="ATP-synt_F"/>
    <property type="match status" value="1"/>
</dbReference>
<protein>
    <submittedName>
        <fullName evidence="4">ATP synthase subunit F</fullName>
    </submittedName>
</protein>
<evidence type="ECO:0000256" key="2">
    <source>
        <dbReference type="ARBA" id="ARBA00022448"/>
    </source>
</evidence>
<keyword evidence="5" id="KW-1185">Reference proteome</keyword>
<dbReference type="InterPro" id="IPR008218">
    <property type="entry name" value="ATPase_V1-cplx_f_g_su"/>
</dbReference>
<dbReference type="AlphaFoldDB" id="A0A0P6S2R5"/>
<dbReference type="Proteomes" id="UP000049578">
    <property type="component" value="Unassembled WGS sequence"/>
</dbReference>
<dbReference type="NCBIfam" id="NF002384">
    <property type="entry name" value="PRK01395.1"/>
    <property type="match status" value="1"/>
</dbReference>
<gene>
    <name evidence="4" type="ORF">AKK44_04710</name>
</gene>
<dbReference type="Gene3D" id="3.40.50.10580">
    <property type="entry name" value="ATPase, V1 complex, subunit F"/>
    <property type="match status" value="1"/>
</dbReference>
<proteinExistence type="inferred from homology"/>
<evidence type="ECO:0000313" key="5">
    <source>
        <dbReference type="Proteomes" id="UP000049578"/>
    </source>
</evidence>
<dbReference type="EMBL" id="LHQM01000015">
    <property type="protein sequence ID" value="KPJ22393.1"/>
    <property type="molecule type" value="Genomic_DNA"/>
</dbReference>
<accession>A0A0P6S2R5</accession>
<dbReference type="GO" id="GO:0046961">
    <property type="term" value="F:proton-transporting ATPase activity, rotational mechanism"/>
    <property type="evidence" value="ECO:0007669"/>
    <property type="project" value="InterPro"/>
</dbReference>
<evidence type="ECO:0000256" key="1">
    <source>
        <dbReference type="ARBA" id="ARBA00010148"/>
    </source>
</evidence>
<dbReference type="InterPro" id="IPR036906">
    <property type="entry name" value="ATPase_V1_fsu_sf"/>
</dbReference>
<dbReference type="SUPFAM" id="SSF159468">
    <property type="entry name" value="AtpF-like"/>
    <property type="match status" value="1"/>
</dbReference>
<name>A0A0P6S2R5_9STRE</name>
<keyword evidence="2" id="KW-0813">Transport</keyword>
<comment type="caution">
    <text evidence="4">The sequence shown here is derived from an EMBL/GenBank/DDBJ whole genome shotgun (WGS) entry which is preliminary data.</text>
</comment>
<sequence length="106" mass="11736">MVSKTHKIGVVGCRDAILPFRMIGFQTFPVKQAQDAINTLRKLAREDFGIIYLTEDIAAEIPETIAYYDSQLKPALILIPTHKGSLGIGLKRVQDNVEKAVGQNIL</sequence>
<dbReference type="STRING" id="119224.AKK44_04710"/>
<keyword evidence="3" id="KW-0406">Ion transport</keyword>
<evidence type="ECO:0000313" key="4">
    <source>
        <dbReference type="EMBL" id="KPJ22393.1"/>
    </source>
</evidence>
<dbReference type="RefSeq" id="WP_037595443.1">
    <property type="nucleotide sequence ID" value="NZ_LHQM01000015.1"/>
</dbReference>